<keyword evidence="1" id="KW-1133">Transmembrane helix</keyword>
<comment type="caution">
    <text evidence="2">The sequence shown here is derived from an EMBL/GenBank/DDBJ whole genome shotgun (WGS) entry which is preliminary data.</text>
</comment>
<feature type="transmembrane region" description="Helical" evidence="1">
    <location>
        <begin position="168"/>
        <end position="191"/>
    </location>
</feature>
<keyword evidence="1" id="KW-0472">Membrane</keyword>
<sequence>MALGGNPVFNSRNYREQTGRAGNGAAVDAHQAQGMSVDQLQDLYNRPAAGPAETGRMTYGDVINKTIFCFIGVLAGAVVGWQLPGLMLIGVIAGLVLGLVNAFKKEPSPVLIMLYALAEGLFLGGLSGVIDGMYPGAAIQAVAATFSVFAVTLVLYRSGKYRATPKMTRMFMIAMGAYLVFSLVNFGLMMFGAVDGMFGLRSGWLGLAIGALAVLLATYALVLDFTSIEQGVRQGAPAKYSWSAAFGLTVTMVWLYVEILRIIAILRGDE</sequence>
<feature type="transmembrane region" description="Helical" evidence="1">
    <location>
        <begin position="62"/>
        <end position="79"/>
    </location>
</feature>
<keyword evidence="1" id="KW-0812">Transmembrane</keyword>
<feature type="transmembrane region" description="Helical" evidence="1">
    <location>
        <begin position="110"/>
        <end position="130"/>
    </location>
</feature>
<dbReference type="Pfam" id="PF12811">
    <property type="entry name" value="BaxI_1"/>
    <property type="match status" value="1"/>
</dbReference>
<evidence type="ECO:0000313" key="3">
    <source>
        <dbReference type="Proteomes" id="UP001501536"/>
    </source>
</evidence>
<name>A0ABP7D6R4_9MICC</name>
<feature type="transmembrane region" description="Helical" evidence="1">
    <location>
        <begin position="136"/>
        <end position="156"/>
    </location>
</feature>
<gene>
    <name evidence="2" type="ORF">GCM10022377_14150</name>
</gene>
<dbReference type="PANTHER" id="PTHR41282">
    <property type="entry name" value="CONSERVED TRANSMEMBRANE PROTEIN-RELATED"/>
    <property type="match status" value="1"/>
</dbReference>
<accession>A0ABP7D6R4</accession>
<protein>
    <submittedName>
        <fullName evidence="2">Bax inhibitor-1/YccA family protein</fullName>
    </submittedName>
</protein>
<evidence type="ECO:0000256" key="1">
    <source>
        <dbReference type="SAM" id="Phobius"/>
    </source>
</evidence>
<feature type="transmembrane region" description="Helical" evidence="1">
    <location>
        <begin position="85"/>
        <end position="103"/>
    </location>
</feature>
<organism evidence="2 3">
    <name type="scientific">Zhihengliuella alba</name>
    <dbReference type="NCBI Taxonomy" id="547018"/>
    <lineage>
        <taxon>Bacteria</taxon>
        <taxon>Bacillati</taxon>
        <taxon>Actinomycetota</taxon>
        <taxon>Actinomycetes</taxon>
        <taxon>Micrococcales</taxon>
        <taxon>Micrococcaceae</taxon>
        <taxon>Zhihengliuella</taxon>
    </lineage>
</organism>
<feature type="transmembrane region" description="Helical" evidence="1">
    <location>
        <begin position="244"/>
        <end position="266"/>
    </location>
</feature>
<proteinExistence type="predicted"/>
<reference evidence="3" key="1">
    <citation type="journal article" date="2019" name="Int. J. Syst. Evol. Microbiol.">
        <title>The Global Catalogue of Microorganisms (GCM) 10K type strain sequencing project: providing services to taxonomists for standard genome sequencing and annotation.</title>
        <authorList>
            <consortium name="The Broad Institute Genomics Platform"/>
            <consortium name="The Broad Institute Genome Sequencing Center for Infectious Disease"/>
            <person name="Wu L."/>
            <person name="Ma J."/>
        </authorList>
    </citation>
    <scope>NUCLEOTIDE SEQUENCE [LARGE SCALE GENOMIC DNA]</scope>
    <source>
        <strain evidence="3">JCM 16961</strain>
    </source>
</reference>
<keyword evidence="3" id="KW-1185">Reference proteome</keyword>
<evidence type="ECO:0000313" key="2">
    <source>
        <dbReference type="EMBL" id="GAA3701655.1"/>
    </source>
</evidence>
<dbReference type="InterPro" id="IPR010539">
    <property type="entry name" value="BaxI_1-like"/>
</dbReference>
<dbReference type="RefSeq" id="WP_344882085.1">
    <property type="nucleotide sequence ID" value="NZ_BAABCJ010000002.1"/>
</dbReference>
<dbReference type="PIRSF" id="PIRSF009160">
    <property type="entry name" value="UCP009160"/>
    <property type="match status" value="1"/>
</dbReference>
<dbReference type="PANTHER" id="PTHR41282:SF1">
    <property type="entry name" value="CONSERVED TRANSMEMBRANE PROTEIN-RELATED"/>
    <property type="match status" value="1"/>
</dbReference>
<dbReference type="EMBL" id="BAABCJ010000002">
    <property type="protein sequence ID" value="GAA3701655.1"/>
    <property type="molecule type" value="Genomic_DNA"/>
</dbReference>
<dbReference type="Proteomes" id="UP001501536">
    <property type="component" value="Unassembled WGS sequence"/>
</dbReference>
<feature type="transmembrane region" description="Helical" evidence="1">
    <location>
        <begin position="203"/>
        <end position="223"/>
    </location>
</feature>